<feature type="domain" description="Replication protein A 70 kDa DNA-binding subunit B/D first OB fold" evidence="2">
    <location>
        <begin position="24"/>
        <end position="110"/>
    </location>
</feature>
<keyword evidence="3" id="KW-0695">RNA-directed DNA polymerase</keyword>
<feature type="compositionally biased region" description="Low complexity" evidence="1">
    <location>
        <begin position="420"/>
        <end position="429"/>
    </location>
</feature>
<dbReference type="PANTHER" id="PTHR47165">
    <property type="entry name" value="OS03G0429900 PROTEIN"/>
    <property type="match status" value="1"/>
</dbReference>
<reference evidence="3" key="1">
    <citation type="journal article" date="2022" name="Int. J. Mol. Sci.">
        <title>Draft Genome of Tanacetum Coccineum: Genomic Comparison of Closely Related Tanacetum-Family Plants.</title>
        <authorList>
            <person name="Yamashiro T."/>
            <person name="Shiraishi A."/>
            <person name="Nakayama K."/>
            <person name="Satake H."/>
        </authorList>
    </citation>
    <scope>NUCLEOTIDE SEQUENCE</scope>
</reference>
<accession>A0ABQ5GNR9</accession>
<dbReference type="SUPFAM" id="SSF50249">
    <property type="entry name" value="Nucleic acid-binding proteins"/>
    <property type="match status" value="1"/>
</dbReference>
<proteinExistence type="predicted"/>
<dbReference type="EMBL" id="BQNB010018662">
    <property type="protein sequence ID" value="GJT76864.1"/>
    <property type="molecule type" value="Genomic_DNA"/>
</dbReference>
<comment type="caution">
    <text evidence="3">The sequence shown here is derived from an EMBL/GenBank/DDBJ whole genome shotgun (WGS) entry which is preliminary data.</text>
</comment>
<dbReference type="Gene3D" id="2.40.50.140">
    <property type="entry name" value="Nucleic acid-binding proteins"/>
    <property type="match status" value="2"/>
</dbReference>
<sequence length="495" mass="55317">MSTSTTSNSEPLMLDQLELGVTGTIMVMICRMWDVNSATGRYLSTKFIVSDEKGNLMHCTTRGNIAHNFLRLKEGAIYSVKNFTVQPNKDDFRVLRFAHFIVEMDVDTIVRRSAVKPDGFARYPFQLVEFDSLEPTNNKYLIGKALNRTTTMRSGSKTLDFHLANNRLCPFSVRVTLWSGLGEMLIEKRTRHVGLYLVVLTDLSVKLCNNRLYLSSTSSTMIVDDEQIPVLKQFKSDDSIEIAKELLLADSTGAKAGTFENLLMWTRLTRSERRGGRITHHVVVRNVRRAISTASMAVFGVTHATVLWTTLYLGLCLDGYRMTLRSTVCCMFGREPQRAVVKCSAGSIDEEEMGLPSALANIVGTFHTLELKSNLYYEHANYESFTCWRVVLEEALDESGSSGTLAGIGEPKAGVLVPLTTTPSVSTPSKPGEPKKARRQKGVMWAAHLEWGNDEGWCWMARNDFQKFGQYGSTIKATGRVPATTKFNVIRVLAK</sequence>
<dbReference type="PANTHER" id="PTHR47165:SF4">
    <property type="entry name" value="OS03G0429900 PROTEIN"/>
    <property type="match status" value="1"/>
</dbReference>
<feature type="region of interest" description="Disordered" evidence="1">
    <location>
        <begin position="420"/>
        <end position="439"/>
    </location>
</feature>
<keyword evidence="3" id="KW-0808">Transferase</keyword>
<dbReference type="InterPro" id="IPR012340">
    <property type="entry name" value="NA-bd_OB-fold"/>
</dbReference>
<protein>
    <submittedName>
        <fullName evidence="3">Reverse transcriptase domain-containing protein</fullName>
    </submittedName>
</protein>
<keyword evidence="4" id="KW-1185">Reference proteome</keyword>
<name>A0ABQ5GNR9_9ASTR</name>
<evidence type="ECO:0000313" key="3">
    <source>
        <dbReference type="EMBL" id="GJT76864.1"/>
    </source>
</evidence>
<dbReference type="InterPro" id="IPR003871">
    <property type="entry name" value="RFA1B/D_OB_1st"/>
</dbReference>
<keyword evidence="3" id="KW-0548">Nucleotidyltransferase</keyword>
<dbReference type="CDD" id="cd04480">
    <property type="entry name" value="RPA1_DBD_A_like"/>
    <property type="match status" value="1"/>
</dbReference>
<reference evidence="3" key="2">
    <citation type="submission" date="2022-01" db="EMBL/GenBank/DDBJ databases">
        <authorList>
            <person name="Yamashiro T."/>
            <person name="Shiraishi A."/>
            <person name="Satake H."/>
            <person name="Nakayama K."/>
        </authorList>
    </citation>
    <scope>NUCLEOTIDE SEQUENCE</scope>
</reference>
<dbReference type="GO" id="GO:0003964">
    <property type="term" value="F:RNA-directed DNA polymerase activity"/>
    <property type="evidence" value="ECO:0007669"/>
    <property type="project" value="UniProtKB-KW"/>
</dbReference>
<evidence type="ECO:0000313" key="4">
    <source>
        <dbReference type="Proteomes" id="UP001151760"/>
    </source>
</evidence>
<evidence type="ECO:0000259" key="2">
    <source>
        <dbReference type="Pfam" id="PF02721"/>
    </source>
</evidence>
<organism evidence="3 4">
    <name type="scientific">Tanacetum coccineum</name>
    <dbReference type="NCBI Taxonomy" id="301880"/>
    <lineage>
        <taxon>Eukaryota</taxon>
        <taxon>Viridiplantae</taxon>
        <taxon>Streptophyta</taxon>
        <taxon>Embryophyta</taxon>
        <taxon>Tracheophyta</taxon>
        <taxon>Spermatophyta</taxon>
        <taxon>Magnoliopsida</taxon>
        <taxon>eudicotyledons</taxon>
        <taxon>Gunneridae</taxon>
        <taxon>Pentapetalae</taxon>
        <taxon>asterids</taxon>
        <taxon>campanulids</taxon>
        <taxon>Asterales</taxon>
        <taxon>Asteraceae</taxon>
        <taxon>Asteroideae</taxon>
        <taxon>Anthemideae</taxon>
        <taxon>Anthemidinae</taxon>
        <taxon>Tanacetum</taxon>
    </lineage>
</organism>
<dbReference type="Pfam" id="PF02721">
    <property type="entry name" value="DUF223"/>
    <property type="match status" value="1"/>
</dbReference>
<evidence type="ECO:0000256" key="1">
    <source>
        <dbReference type="SAM" id="MobiDB-lite"/>
    </source>
</evidence>
<gene>
    <name evidence="3" type="ORF">Tco_1043589</name>
</gene>
<dbReference type="Proteomes" id="UP001151760">
    <property type="component" value="Unassembled WGS sequence"/>
</dbReference>